<evidence type="ECO:0000313" key="1">
    <source>
        <dbReference type="EMBL" id="SHH14054.1"/>
    </source>
</evidence>
<gene>
    <name evidence="1" type="ORF">SAMN05444169_5972</name>
</gene>
<dbReference type="Proteomes" id="UP000190675">
    <property type="component" value="Chromosome I"/>
</dbReference>
<protein>
    <submittedName>
        <fullName evidence="1">Uncharacterized protein</fullName>
    </submittedName>
</protein>
<accession>A0A1M5QIT3</accession>
<evidence type="ECO:0000313" key="2">
    <source>
        <dbReference type="Proteomes" id="UP000190675"/>
    </source>
</evidence>
<name>A0A1M5QIT3_9BRAD</name>
<reference evidence="1 2" key="1">
    <citation type="submission" date="2016-11" db="EMBL/GenBank/DDBJ databases">
        <authorList>
            <person name="Jaros S."/>
            <person name="Januszkiewicz K."/>
            <person name="Wedrychowicz H."/>
        </authorList>
    </citation>
    <scope>NUCLEOTIDE SEQUENCE [LARGE SCALE GENOMIC DNA]</scope>
    <source>
        <strain evidence="1 2">GAS242</strain>
    </source>
</reference>
<organism evidence="1 2">
    <name type="scientific">Bradyrhizobium erythrophlei</name>
    <dbReference type="NCBI Taxonomy" id="1437360"/>
    <lineage>
        <taxon>Bacteria</taxon>
        <taxon>Pseudomonadati</taxon>
        <taxon>Pseudomonadota</taxon>
        <taxon>Alphaproteobacteria</taxon>
        <taxon>Hyphomicrobiales</taxon>
        <taxon>Nitrobacteraceae</taxon>
        <taxon>Bradyrhizobium</taxon>
    </lineage>
</organism>
<dbReference type="EMBL" id="LT670818">
    <property type="protein sequence ID" value="SHH14054.1"/>
    <property type="molecule type" value="Genomic_DNA"/>
</dbReference>
<dbReference type="RefSeq" id="WP_244567620.1">
    <property type="nucleotide sequence ID" value="NZ_LT670818.1"/>
</dbReference>
<proteinExistence type="predicted"/>
<sequence>MKHHDTPPLPVIAFQAIANLAPCDEVPERASFPWYASTMLACESFEVIRLRLEKLLIGGDDAHHEARLMVSEKVDAMFEAGASLMAGATPASIIDRYREHVAANSKRLSAI</sequence>
<dbReference type="AlphaFoldDB" id="A0A1M5QIT3"/>